<keyword evidence="2" id="KW-1133">Transmembrane helix</keyword>
<dbReference type="GO" id="GO:1990281">
    <property type="term" value="C:efflux pump complex"/>
    <property type="evidence" value="ECO:0007669"/>
    <property type="project" value="TreeGrafter"/>
</dbReference>
<keyword evidence="1" id="KW-0813">Transport</keyword>
<keyword evidence="6" id="KW-1185">Reference proteome</keyword>
<dbReference type="EMBL" id="BHYK01000006">
    <property type="protein sequence ID" value="GCD09693.1"/>
    <property type="molecule type" value="Genomic_DNA"/>
</dbReference>
<evidence type="ECO:0000259" key="3">
    <source>
        <dbReference type="Pfam" id="PF25917"/>
    </source>
</evidence>
<feature type="transmembrane region" description="Helical" evidence="2">
    <location>
        <begin position="16"/>
        <end position="36"/>
    </location>
</feature>
<dbReference type="GO" id="GO:0015562">
    <property type="term" value="F:efflux transmembrane transporter activity"/>
    <property type="evidence" value="ECO:0007669"/>
    <property type="project" value="TreeGrafter"/>
</dbReference>
<dbReference type="Gene3D" id="2.40.420.20">
    <property type="match status" value="1"/>
</dbReference>
<evidence type="ECO:0000256" key="2">
    <source>
        <dbReference type="SAM" id="Phobius"/>
    </source>
</evidence>
<dbReference type="Gene3D" id="1.10.287.470">
    <property type="entry name" value="Helix hairpin bin"/>
    <property type="match status" value="1"/>
</dbReference>
<dbReference type="InterPro" id="IPR058627">
    <property type="entry name" value="MdtA-like_C"/>
</dbReference>
<name>A0A401UJF4_9CLOT</name>
<proteinExistence type="predicted"/>
<feature type="domain" description="Multidrug resistance protein MdtA-like C-terminal permuted SH3" evidence="4">
    <location>
        <begin position="458"/>
        <end position="513"/>
    </location>
</feature>
<comment type="caution">
    <text evidence="5">The sequence shown here is derived from an EMBL/GenBank/DDBJ whole genome shotgun (WGS) entry which is preliminary data.</text>
</comment>
<organism evidence="5 6">
    <name type="scientific">Clostridium tagluense</name>
    <dbReference type="NCBI Taxonomy" id="360422"/>
    <lineage>
        <taxon>Bacteria</taxon>
        <taxon>Bacillati</taxon>
        <taxon>Bacillota</taxon>
        <taxon>Clostridia</taxon>
        <taxon>Eubacteriales</taxon>
        <taxon>Clostridiaceae</taxon>
        <taxon>Clostridium</taxon>
    </lineage>
</organism>
<evidence type="ECO:0000259" key="4">
    <source>
        <dbReference type="Pfam" id="PF25967"/>
    </source>
</evidence>
<dbReference type="AlphaFoldDB" id="A0A401UJF4"/>
<dbReference type="PANTHER" id="PTHR30469">
    <property type="entry name" value="MULTIDRUG RESISTANCE PROTEIN MDTA"/>
    <property type="match status" value="1"/>
</dbReference>
<dbReference type="PANTHER" id="PTHR30469:SF15">
    <property type="entry name" value="HLYD FAMILY OF SECRETION PROTEINS"/>
    <property type="match status" value="1"/>
</dbReference>
<evidence type="ECO:0000313" key="5">
    <source>
        <dbReference type="EMBL" id="GCD09693.1"/>
    </source>
</evidence>
<reference evidence="5 6" key="1">
    <citation type="submission" date="2018-11" db="EMBL/GenBank/DDBJ databases">
        <title>Genome sequencing and assembly of Clostridium tagluense strain A121.</title>
        <authorList>
            <person name="Murakami T."/>
            <person name="Segawa T."/>
            <person name="Shcherbakova V.A."/>
            <person name="Mori H."/>
            <person name="Yoshimura Y."/>
        </authorList>
    </citation>
    <scope>NUCLEOTIDE SEQUENCE [LARGE SCALE GENOMIC DNA]</scope>
    <source>
        <strain evidence="5 6">A121</strain>
    </source>
</reference>
<dbReference type="Gene3D" id="2.40.30.170">
    <property type="match status" value="2"/>
</dbReference>
<accession>A0A401UJF4</accession>
<dbReference type="SUPFAM" id="SSF111369">
    <property type="entry name" value="HlyD-like secretion proteins"/>
    <property type="match status" value="2"/>
</dbReference>
<dbReference type="Pfam" id="PF25917">
    <property type="entry name" value="BSH_RND"/>
    <property type="match status" value="1"/>
</dbReference>
<dbReference type="Gene3D" id="2.40.50.100">
    <property type="match status" value="2"/>
</dbReference>
<feature type="domain" description="Multidrug resistance protein MdtA-like barrel-sandwich hybrid" evidence="3">
    <location>
        <begin position="83"/>
        <end position="175"/>
    </location>
</feature>
<dbReference type="Proteomes" id="UP000287872">
    <property type="component" value="Unassembled WGS sequence"/>
</dbReference>
<dbReference type="Pfam" id="PF25967">
    <property type="entry name" value="RND-MFP_C"/>
    <property type="match status" value="1"/>
</dbReference>
<keyword evidence="2" id="KW-0812">Transmembrane</keyword>
<keyword evidence="2" id="KW-0472">Membrane</keyword>
<dbReference type="OrthoDB" id="1725043at2"/>
<protein>
    <submittedName>
        <fullName evidence="5">Uncharacterized protein</fullName>
    </submittedName>
</protein>
<dbReference type="RefSeq" id="WP_124999357.1">
    <property type="nucleotide sequence ID" value="NZ_BHYK01000006.1"/>
</dbReference>
<gene>
    <name evidence="5" type="ORF">Ctaglu_13160</name>
</gene>
<dbReference type="InterPro" id="IPR058625">
    <property type="entry name" value="MdtA-like_BSH"/>
</dbReference>
<evidence type="ECO:0000313" key="6">
    <source>
        <dbReference type="Proteomes" id="UP000287872"/>
    </source>
</evidence>
<evidence type="ECO:0000256" key="1">
    <source>
        <dbReference type="ARBA" id="ARBA00022448"/>
    </source>
</evidence>
<sequence>MKLELNEKPNKVPKKSLFKIVGLVVIVIIVVTGVILNNTVMSNKVAGSKIDVNKKIATVKKGNIDIVVQGAGPIYFTKSNKLYSRVTATIKKVNFKTGDKVKSGDVIYELDDKDAQTALNVSKQGLQQNKVTVDASNEAVGNLSISAPFTGQVSNIAVNVGDTVQPGGTLLTITDTSKLKVLLTFNAADVGQIAVGQVANVNVASLMQPVNGTVTYISNQPSATISGGQLYTVEIQFNNPGALLGGMIASGEVKTAKGNVASTNTASLNYLKKQAVISKTGGTVQSIAVKESQKVSSGNMLIQMENNTVIRAQEAANIGTVTSQNQISLTGSQLEYFKIVSPISGVLSTVNFQVGDIVNPSIQVSEVLDTTQMKFDVPVDEIDIAKIVPGQKVNIRVSFLPSTLVTPVIGKIESIAVKGVAVSGVTSYPVTIKVLGGANILKGGMSANAEIQVTNKQNVLYLPIEAITKAEGVNYVFVSGDKEGGQRKAVELGENNVKYVEIKSGLNEGDKVIY</sequence>